<reference evidence="16" key="2">
    <citation type="submission" date="2016-01" db="EMBL/GenBank/DDBJ databases">
        <authorList>
            <person name="McClelland M."/>
            <person name="Jain A."/>
            <person name="Saraogi P."/>
            <person name="Mendelson R."/>
            <person name="Westerman R."/>
            <person name="SanMiguel P."/>
            <person name="Csonka L."/>
        </authorList>
    </citation>
    <scope>NUCLEOTIDE SEQUENCE</scope>
    <source>
        <strain evidence="16">1</strain>
    </source>
</reference>
<dbReference type="SUPFAM" id="SSF53155">
    <property type="entry name" value="Methylated DNA-protein cysteine methyltransferase domain"/>
    <property type="match status" value="1"/>
</dbReference>
<dbReference type="PANTHER" id="PTHR46460">
    <property type="entry name" value="METHYLATED-DNA--PROTEIN-CYSTEINE METHYLTRANSFERASE"/>
    <property type="match status" value="1"/>
</dbReference>
<feature type="domain" description="Methylated-DNA-[protein]-cysteine S-methyltransferase DNA binding" evidence="13">
    <location>
        <begin position="93"/>
        <end position="169"/>
    </location>
</feature>
<comment type="similarity">
    <text evidence="4">Belongs to the MGMT family.</text>
</comment>
<dbReference type="SUPFAM" id="SSF46767">
    <property type="entry name" value="Methylated DNA-protein cysteine methyltransferase, C-terminal domain"/>
    <property type="match status" value="1"/>
</dbReference>
<dbReference type="GO" id="GO:0032259">
    <property type="term" value="P:methylation"/>
    <property type="evidence" value="ECO:0007669"/>
    <property type="project" value="UniProtKB-KW"/>
</dbReference>
<evidence type="ECO:0000256" key="2">
    <source>
        <dbReference type="ARBA" id="ARBA00003317"/>
    </source>
</evidence>
<dbReference type="InterPro" id="IPR014048">
    <property type="entry name" value="MethylDNA_cys_MeTrfase_DNA-bd"/>
</dbReference>
<keyword evidence="9 16" id="KW-0808">Transferase</keyword>
<dbReference type="Proteomes" id="UP000093069">
    <property type="component" value="Chromosome I"/>
</dbReference>
<keyword evidence="8 16" id="KW-0489">Methyltransferase</keyword>
<dbReference type="NCBIfam" id="NF003022">
    <property type="entry name" value="PRK03887.1"/>
    <property type="match status" value="1"/>
</dbReference>
<feature type="domain" description="Methylated DNA-protein cysteine methyltransferase ribonuclease H-like" evidence="14">
    <location>
        <begin position="1"/>
        <end position="86"/>
    </location>
</feature>
<accession>A0A170T0M1</accession>
<evidence type="ECO:0000313" key="18">
    <source>
        <dbReference type="Proteomes" id="UP000250189"/>
    </source>
</evidence>
<dbReference type="STRING" id="54262.CHITON_2120"/>
<dbReference type="GO" id="GO:0005737">
    <property type="term" value="C:cytoplasm"/>
    <property type="evidence" value="ECO:0007669"/>
    <property type="project" value="UniProtKB-SubCell"/>
</dbReference>
<evidence type="ECO:0000313" key="17">
    <source>
        <dbReference type="Proteomes" id="UP000093069"/>
    </source>
</evidence>
<dbReference type="AlphaFoldDB" id="A0A170T0M1"/>
<keyword evidence="7" id="KW-0963">Cytoplasm</keyword>
<sequence length="172" mass="19749">MLSIESFKVKGVEITIAVLWDEKIHGIAYSLNDRKFAGERILEVVRFLGRRGILTSTEVKKSEYPKIVYEVLVGNIGNPEGFEYLSLKGLTSFEKKVYEWLVKNVKRGEVITYGELARALKTSPRAIGGAMRRNPYPIIVPCHRVISRENPWLYTPKPEYKKFLLEVEGWTS</sequence>
<proteinExistence type="inferred from homology"/>
<dbReference type="EMBL" id="LN999010">
    <property type="protein sequence ID" value="CUX78899.1"/>
    <property type="molecule type" value="Genomic_DNA"/>
</dbReference>
<dbReference type="Gene3D" id="3.30.160.70">
    <property type="entry name" value="Methylated DNA-protein cysteine methyltransferase domain"/>
    <property type="match status" value="1"/>
</dbReference>
<keyword evidence="10" id="KW-0227">DNA damage</keyword>
<reference evidence="15 18" key="3">
    <citation type="submission" date="2016-04" db="EMBL/GenBank/DDBJ databases">
        <title>Complete genome sequence of Thermococcus chitonophagus type strain GC74.</title>
        <authorList>
            <person name="Oger P.M."/>
        </authorList>
    </citation>
    <scope>NUCLEOTIDE SEQUENCE [LARGE SCALE GENOMIC DNA]</scope>
    <source>
        <strain evidence="15 18">GC74</strain>
    </source>
</reference>
<evidence type="ECO:0000259" key="14">
    <source>
        <dbReference type="Pfam" id="PF09153"/>
    </source>
</evidence>
<keyword evidence="11" id="KW-0234">DNA repair</keyword>
<evidence type="ECO:0000256" key="7">
    <source>
        <dbReference type="ARBA" id="ARBA00022490"/>
    </source>
</evidence>
<dbReference type="InterPro" id="IPR015236">
    <property type="entry name" value="MGMT_N"/>
</dbReference>
<comment type="function">
    <text evidence="2">Involved in the cellular defense against the biological effects of O6-methylguanine (O6-MeG) and O4-methylthymine (O4-MeT) in DNA. Repairs the methylated nucleobase in DNA by stoichiometrically transferring the methyl group to a cysteine residue in the enzyme. This is a suicide reaction: the enzyme is irreversibly inactivated.</text>
</comment>
<evidence type="ECO:0000313" key="15">
    <source>
        <dbReference type="EMBL" id="ASJ16131.1"/>
    </source>
</evidence>
<evidence type="ECO:0000256" key="11">
    <source>
        <dbReference type="ARBA" id="ARBA00023204"/>
    </source>
</evidence>
<evidence type="ECO:0000256" key="10">
    <source>
        <dbReference type="ARBA" id="ARBA00022763"/>
    </source>
</evidence>
<dbReference type="Pfam" id="PF01035">
    <property type="entry name" value="DNA_binding_1"/>
    <property type="match status" value="1"/>
</dbReference>
<dbReference type="InterPro" id="IPR036217">
    <property type="entry name" value="MethylDNA_cys_MeTrfase_DNAb"/>
</dbReference>
<comment type="catalytic activity">
    <reaction evidence="1">
        <text>a 4-O-methyl-thymidine in DNA + L-cysteinyl-[protein] = a thymidine in DNA + S-methyl-L-cysteinyl-[protein]</text>
        <dbReference type="Rhea" id="RHEA:53428"/>
        <dbReference type="Rhea" id="RHEA-COMP:10131"/>
        <dbReference type="Rhea" id="RHEA-COMP:10132"/>
        <dbReference type="Rhea" id="RHEA-COMP:13555"/>
        <dbReference type="Rhea" id="RHEA-COMP:13556"/>
        <dbReference type="ChEBI" id="CHEBI:29950"/>
        <dbReference type="ChEBI" id="CHEBI:82612"/>
        <dbReference type="ChEBI" id="CHEBI:137386"/>
        <dbReference type="ChEBI" id="CHEBI:137387"/>
        <dbReference type="EC" id="2.1.1.63"/>
    </reaction>
</comment>
<dbReference type="OrthoDB" id="372118at2157"/>
<evidence type="ECO:0000256" key="12">
    <source>
        <dbReference type="ARBA" id="ARBA00049348"/>
    </source>
</evidence>
<evidence type="ECO:0000256" key="8">
    <source>
        <dbReference type="ARBA" id="ARBA00022603"/>
    </source>
</evidence>
<dbReference type="PROSITE" id="PS00374">
    <property type="entry name" value="MGMT"/>
    <property type="match status" value="1"/>
</dbReference>
<dbReference type="EC" id="2.1.1.63" evidence="5"/>
<dbReference type="Pfam" id="PF09153">
    <property type="entry name" value="MGMT_N"/>
    <property type="match status" value="1"/>
</dbReference>
<dbReference type="GO" id="GO:0003908">
    <property type="term" value="F:methylated-DNA-[protein]-cysteine S-methyltransferase activity"/>
    <property type="evidence" value="ECO:0007669"/>
    <property type="project" value="UniProtKB-EC"/>
</dbReference>
<dbReference type="Gene3D" id="1.10.10.10">
    <property type="entry name" value="Winged helix-like DNA-binding domain superfamily/Winged helix DNA-binding domain"/>
    <property type="match status" value="1"/>
</dbReference>
<dbReference type="GO" id="GO:0006281">
    <property type="term" value="P:DNA repair"/>
    <property type="evidence" value="ECO:0007669"/>
    <property type="project" value="UniProtKB-KW"/>
</dbReference>
<dbReference type="NCBIfam" id="NF041132">
    <property type="entry name" value="DNA_protcyst_Mta_Thcoc"/>
    <property type="match status" value="1"/>
</dbReference>
<dbReference type="InterPro" id="IPR054936">
    <property type="entry name" value="DNA_protcyst_Mta_Thcoc"/>
</dbReference>
<evidence type="ECO:0000256" key="6">
    <source>
        <dbReference type="ARBA" id="ARBA00015377"/>
    </source>
</evidence>
<dbReference type="CDD" id="cd06445">
    <property type="entry name" value="ATase"/>
    <property type="match status" value="1"/>
</dbReference>
<dbReference type="EMBL" id="CP015193">
    <property type="protein sequence ID" value="ASJ16131.1"/>
    <property type="molecule type" value="Genomic_DNA"/>
</dbReference>
<comment type="subcellular location">
    <subcellularLocation>
        <location evidence="3">Cytoplasm</location>
    </subcellularLocation>
</comment>
<dbReference type="Proteomes" id="UP000250189">
    <property type="component" value="Chromosome"/>
</dbReference>
<dbReference type="NCBIfam" id="TIGR00589">
    <property type="entry name" value="ogt"/>
    <property type="match status" value="1"/>
</dbReference>
<evidence type="ECO:0000256" key="3">
    <source>
        <dbReference type="ARBA" id="ARBA00004496"/>
    </source>
</evidence>
<comment type="catalytic activity">
    <reaction evidence="12">
        <text>a 6-O-methyl-2'-deoxyguanosine in DNA + L-cysteinyl-[protein] = S-methyl-L-cysteinyl-[protein] + a 2'-deoxyguanosine in DNA</text>
        <dbReference type="Rhea" id="RHEA:24000"/>
        <dbReference type="Rhea" id="RHEA-COMP:10131"/>
        <dbReference type="Rhea" id="RHEA-COMP:10132"/>
        <dbReference type="Rhea" id="RHEA-COMP:11367"/>
        <dbReference type="Rhea" id="RHEA-COMP:11368"/>
        <dbReference type="ChEBI" id="CHEBI:29950"/>
        <dbReference type="ChEBI" id="CHEBI:82612"/>
        <dbReference type="ChEBI" id="CHEBI:85445"/>
        <dbReference type="ChEBI" id="CHEBI:85448"/>
        <dbReference type="EC" id="2.1.1.63"/>
    </reaction>
</comment>
<keyword evidence="18" id="KW-1185">Reference proteome</keyword>
<evidence type="ECO:0000256" key="4">
    <source>
        <dbReference type="ARBA" id="ARBA00008711"/>
    </source>
</evidence>
<dbReference type="KEGG" id="tch:CHITON_2120"/>
<evidence type="ECO:0000259" key="13">
    <source>
        <dbReference type="Pfam" id="PF01035"/>
    </source>
</evidence>
<evidence type="ECO:0000256" key="5">
    <source>
        <dbReference type="ARBA" id="ARBA00011918"/>
    </source>
</evidence>
<evidence type="ECO:0000256" key="1">
    <source>
        <dbReference type="ARBA" id="ARBA00001286"/>
    </source>
</evidence>
<reference evidence="17" key="1">
    <citation type="submission" date="2016-01" db="EMBL/GenBank/DDBJ databases">
        <authorList>
            <person name="Vorgias C.E."/>
        </authorList>
    </citation>
    <scope>NUCLEOTIDE SEQUENCE [LARGE SCALE GENOMIC DNA]</scope>
</reference>
<protein>
    <recommendedName>
        <fullName evidence="6">Methylated-DNA--protein-cysteine methyltransferase</fullName>
        <ecNumber evidence="5">2.1.1.63</ecNumber>
    </recommendedName>
</protein>
<organism evidence="16 17">
    <name type="scientific">Thermococcus chitonophagus</name>
    <dbReference type="NCBI Taxonomy" id="54262"/>
    <lineage>
        <taxon>Archaea</taxon>
        <taxon>Methanobacteriati</taxon>
        <taxon>Methanobacteriota</taxon>
        <taxon>Thermococci</taxon>
        <taxon>Thermococcales</taxon>
        <taxon>Thermococcaceae</taxon>
        <taxon>Thermococcus</taxon>
    </lineage>
</organism>
<evidence type="ECO:0000256" key="9">
    <source>
        <dbReference type="ARBA" id="ARBA00022679"/>
    </source>
</evidence>
<dbReference type="InterPro" id="IPR036388">
    <property type="entry name" value="WH-like_DNA-bd_sf"/>
</dbReference>
<dbReference type="GeneID" id="33321526"/>
<gene>
    <name evidence="15" type="ORF">A3L04_03080</name>
    <name evidence="16" type="ORF">CHITON_2120</name>
</gene>
<dbReference type="RefSeq" id="WP_068579308.1">
    <property type="nucleotide sequence ID" value="NZ_CP015193.1"/>
</dbReference>
<dbReference type="PANTHER" id="PTHR46460:SF1">
    <property type="entry name" value="METHYLATED-DNA--PROTEIN-CYSTEINE METHYLTRANSFERASE"/>
    <property type="match status" value="1"/>
</dbReference>
<dbReference type="InterPro" id="IPR001497">
    <property type="entry name" value="MethylDNA_cys_MeTrfase_AS"/>
</dbReference>
<dbReference type="InterPro" id="IPR036631">
    <property type="entry name" value="MGMT_N_sf"/>
</dbReference>
<name>A0A170T0M1_9EURY</name>
<evidence type="ECO:0000313" key="16">
    <source>
        <dbReference type="EMBL" id="CUX78899.1"/>
    </source>
</evidence>